<dbReference type="PANTHER" id="PTHR45924:SF1">
    <property type="entry name" value="PLECKSTRIN HOMOLOGY DOMAIN-CONTAINING FAMILY G MEMBER 1"/>
    <property type="match status" value="1"/>
</dbReference>
<dbReference type="InterPro" id="IPR035899">
    <property type="entry name" value="DBL_dom_sf"/>
</dbReference>
<evidence type="ECO:0000313" key="4">
    <source>
        <dbReference type="EMBL" id="TRY71464.1"/>
    </source>
</evidence>
<dbReference type="PANTHER" id="PTHR45924">
    <property type="entry name" value="FI17866P1"/>
    <property type="match status" value="1"/>
</dbReference>
<feature type="domain" description="DH" evidence="3">
    <location>
        <begin position="150"/>
        <end position="330"/>
    </location>
</feature>
<dbReference type="Gene3D" id="1.20.900.10">
    <property type="entry name" value="Dbl homology (DH) domain"/>
    <property type="match status" value="1"/>
</dbReference>
<dbReference type="PROSITE" id="PS50010">
    <property type="entry name" value="DH_2"/>
    <property type="match status" value="1"/>
</dbReference>
<dbReference type="SUPFAM" id="SSF48065">
    <property type="entry name" value="DBL homology domain (DH-domain)"/>
    <property type="match status" value="1"/>
</dbReference>
<feature type="compositionally biased region" description="Polar residues" evidence="2">
    <location>
        <begin position="127"/>
        <end position="139"/>
    </location>
</feature>
<dbReference type="InterPro" id="IPR000219">
    <property type="entry name" value="DH_dom"/>
</dbReference>
<keyword evidence="1" id="KW-0597">Phosphoprotein</keyword>
<reference evidence="4 5" key="1">
    <citation type="journal article" date="2019" name="Sci. Data">
        <title>Hybrid genome assembly and annotation of Danionella translucida.</title>
        <authorList>
            <person name="Kadobianskyi M."/>
            <person name="Schulze L."/>
            <person name="Schuelke M."/>
            <person name="Judkewitz B."/>
        </authorList>
    </citation>
    <scope>NUCLEOTIDE SEQUENCE [LARGE SCALE GENOMIC DNA]</scope>
    <source>
        <strain evidence="4 5">Bolton</strain>
    </source>
</reference>
<dbReference type="GO" id="GO:0031267">
    <property type="term" value="F:small GTPase binding"/>
    <property type="evidence" value="ECO:0007669"/>
    <property type="project" value="TreeGrafter"/>
</dbReference>
<protein>
    <recommendedName>
        <fullName evidence="3">DH domain-containing protein</fullName>
    </recommendedName>
</protein>
<gene>
    <name evidence="4" type="ORF">DNTS_011734</name>
</gene>
<evidence type="ECO:0000259" key="3">
    <source>
        <dbReference type="PROSITE" id="PS50010"/>
    </source>
</evidence>
<comment type="caution">
    <text evidence="4">The sequence shown here is derived from an EMBL/GenBank/DDBJ whole genome shotgun (WGS) entry which is preliminary data.</text>
</comment>
<evidence type="ECO:0000256" key="1">
    <source>
        <dbReference type="ARBA" id="ARBA00022553"/>
    </source>
</evidence>
<dbReference type="FunFam" id="1.20.900.10:FF:000019">
    <property type="entry name" value="Pleckstrin homology domain-containing family G member 1"/>
    <property type="match status" value="1"/>
</dbReference>
<evidence type="ECO:0000313" key="5">
    <source>
        <dbReference type="Proteomes" id="UP000316079"/>
    </source>
</evidence>
<feature type="region of interest" description="Disordered" evidence="2">
    <location>
        <begin position="50"/>
        <end position="78"/>
    </location>
</feature>
<proteinExistence type="predicted"/>
<dbReference type="GO" id="GO:0005829">
    <property type="term" value="C:cytosol"/>
    <property type="evidence" value="ECO:0007669"/>
    <property type="project" value="UniProtKB-ARBA"/>
</dbReference>
<dbReference type="GO" id="GO:0005085">
    <property type="term" value="F:guanyl-nucleotide exchange factor activity"/>
    <property type="evidence" value="ECO:0007669"/>
    <property type="project" value="InterPro"/>
</dbReference>
<dbReference type="EMBL" id="SRMA01026751">
    <property type="protein sequence ID" value="TRY71464.1"/>
    <property type="molecule type" value="Genomic_DNA"/>
</dbReference>
<dbReference type="CDD" id="cd00160">
    <property type="entry name" value="RhoGEF"/>
    <property type="match status" value="1"/>
</dbReference>
<dbReference type="Pfam" id="PF00621">
    <property type="entry name" value="RhoGEF"/>
    <property type="match status" value="1"/>
</dbReference>
<dbReference type="Proteomes" id="UP000316079">
    <property type="component" value="Unassembled WGS sequence"/>
</dbReference>
<dbReference type="OrthoDB" id="1594986at2759"/>
<feature type="compositionally biased region" description="Low complexity" evidence="2">
    <location>
        <begin position="66"/>
        <end position="77"/>
    </location>
</feature>
<name>A0A553P199_9TELE</name>
<dbReference type="AlphaFoldDB" id="A0A553P199"/>
<dbReference type="SMART" id="SM00325">
    <property type="entry name" value="RhoGEF"/>
    <property type="match status" value="1"/>
</dbReference>
<feature type="region of interest" description="Disordered" evidence="2">
    <location>
        <begin position="114"/>
        <end position="147"/>
    </location>
</feature>
<evidence type="ECO:0000256" key="2">
    <source>
        <dbReference type="SAM" id="MobiDB-lite"/>
    </source>
</evidence>
<sequence>MWVFSGALDNLDGSMLKDYPFSADVLAPLPPVRAGGLGLISAAGPVRGFGSSRSMDSSHCSERPLSYGSSSSCSSSSRDSHCSLGGRPLLASTIPEQEQLDTGAIQLELVPAQQLEQELEEEEAESPRQTPTPTNQDTDGQGPEGRKIQYVDRVVEEILETEKTYVQDLQSIVQDYLECITNQSLLQLADEDRTALFGNIRDIYHFNSDLLHDLEKCNANPVAIAKCFVAKSEDFHIYTQYCTNYPRSVAVLTECMRNKMLAKFLRERQESLKHSLPLGSYLLKPVQRILKYHLLLHEIATHLEKDSERHEVIQEAIDTMQRVAWHINDMKRKHEHAVRLQVSVPCTIRDCHQDAIHQQIIPSLILKHNK</sequence>
<organism evidence="4 5">
    <name type="scientific">Danionella cerebrum</name>
    <dbReference type="NCBI Taxonomy" id="2873325"/>
    <lineage>
        <taxon>Eukaryota</taxon>
        <taxon>Metazoa</taxon>
        <taxon>Chordata</taxon>
        <taxon>Craniata</taxon>
        <taxon>Vertebrata</taxon>
        <taxon>Euteleostomi</taxon>
        <taxon>Actinopterygii</taxon>
        <taxon>Neopterygii</taxon>
        <taxon>Teleostei</taxon>
        <taxon>Ostariophysi</taxon>
        <taxon>Cypriniformes</taxon>
        <taxon>Danionidae</taxon>
        <taxon>Danioninae</taxon>
        <taxon>Danionella</taxon>
    </lineage>
</organism>
<accession>A0A553P199</accession>
<keyword evidence="5" id="KW-1185">Reference proteome</keyword>
<dbReference type="STRING" id="623744.A0A553P199"/>